<dbReference type="RefSeq" id="WP_316512677.1">
    <property type="nucleotide sequence ID" value="NZ_OY726395.1"/>
</dbReference>
<dbReference type="SUPFAM" id="SSF53850">
    <property type="entry name" value="Periplasmic binding protein-like II"/>
    <property type="match status" value="1"/>
</dbReference>
<feature type="chain" id="PRO_5046966407" evidence="2">
    <location>
        <begin position="26"/>
        <end position="326"/>
    </location>
</feature>
<gene>
    <name evidence="4" type="ORF">MU0050_004467</name>
</gene>
<evidence type="ECO:0000256" key="1">
    <source>
        <dbReference type="ARBA" id="ARBA00010742"/>
    </source>
</evidence>
<dbReference type="InterPro" id="IPR015168">
    <property type="entry name" value="SsuA/THI5"/>
</dbReference>
<feature type="signal peptide" evidence="2">
    <location>
        <begin position="1"/>
        <end position="25"/>
    </location>
</feature>
<organism evidence="4 5">
    <name type="scientific">[Mycobacterium] wendilense</name>
    <dbReference type="NCBI Taxonomy" id="3064284"/>
    <lineage>
        <taxon>Bacteria</taxon>
        <taxon>Bacillati</taxon>
        <taxon>Actinomycetota</taxon>
        <taxon>Actinomycetes</taxon>
        <taxon>Mycobacteriales</taxon>
        <taxon>Mycobacteriaceae</taxon>
        <taxon>Mycolicibacter</taxon>
    </lineage>
</organism>
<keyword evidence="5" id="KW-1185">Reference proteome</keyword>
<dbReference type="EMBL" id="OY726395">
    <property type="protein sequence ID" value="CAJ1586812.1"/>
    <property type="molecule type" value="Genomic_DNA"/>
</dbReference>
<dbReference type="Gene3D" id="3.40.190.10">
    <property type="entry name" value="Periplasmic binding protein-like II"/>
    <property type="match status" value="2"/>
</dbReference>
<keyword evidence="2" id="KW-0732">Signal</keyword>
<dbReference type="PROSITE" id="PS51257">
    <property type="entry name" value="PROKAR_LIPOPROTEIN"/>
    <property type="match status" value="1"/>
</dbReference>
<evidence type="ECO:0000259" key="3">
    <source>
        <dbReference type="SMART" id="SM00062"/>
    </source>
</evidence>
<dbReference type="SMART" id="SM00062">
    <property type="entry name" value="PBPb"/>
    <property type="match status" value="1"/>
</dbReference>
<accession>A0ABM9MJM7</accession>
<reference evidence="4 5" key="1">
    <citation type="submission" date="2023-08" db="EMBL/GenBank/DDBJ databases">
        <authorList>
            <person name="Folkvardsen B D."/>
            <person name="Norman A."/>
        </authorList>
    </citation>
    <scope>NUCLEOTIDE SEQUENCE [LARGE SCALE GENOMIC DNA]</scope>
    <source>
        <strain evidence="4 5">Mu0050</strain>
    </source>
</reference>
<feature type="domain" description="Solute-binding protein family 3/N-terminal" evidence="3">
    <location>
        <begin position="36"/>
        <end position="254"/>
    </location>
</feature>
<dbReference type="Proteomes" id="UP001190466">
    <property type="component" value="Chromosome"/>
</dbReference>
<evidence type="ECO:0000256" key="2">
    <source>
        <dbReference type="SAM" id="SignalP"/>
    </source>
</evidence>
<sequence>MSVLNRRAIAALVVAAAAALGGTTACTTQSDDADGKLIVGFVVDPSWSHIPVAQQAGYFADRGLDVEVVNFSTGVEALQTLTARQVDVTTAAAVPTSAAVVKSPELRVVADGARWNGGRIVARRDSGVARLADLNGKKVGAPQGTSGAFFADSVLAQAGVTAQQVQVAPSAIVTAATQGNVDAVSIFQPYQAQVIAALGDDAVVLEESGGSFVDHCLYLTTAATATDKAEDLSAFFAALDAAGADLAAGTEGSVAAVSAATQLDPALVSGVLAEYDFALELRPSLAEELAAKGAWAKKAGNIDASVTLPDYGQFLDAQFLGQPAPA</sequence>
<dbReference type="Pfam" id="PF09084">
    <property type="entry name" value="NMT1"/>
    <property type="match status" value="1"/>
</dbReference>
<dbReference type="InterPro" id="IPR001638">
    <property type="entry name" value="Solute-binding_3/MltF_N"/>
</dbReference>
<evidence type="ECO:0000313" key="5">
    <source>
        <dbReference type="Proteomes" id="UP001190466"/>
    </source>
</evidence>
<proteinExistence type="inferred from homology"/>
<dbReference type="PANTHER" id="PTHR30024">
    <property type="entry name" value="ALIPHATIC SULFONATES-BINDING PROTEIN-RELATED"/>
    <property type="match status" value="1"/>
</dbReference>
<comment type="similarity">
    <text evidence="1">Belongs to the bacterial solute-binding protein SsuA/TauA family.</text>
</comment>
<protein>
    <submittedName>
        <fullName evidence="4">ABC transporter substrate-binding protein</fullName>
    </submittedName>
</protein>
<name>A0ABM9MJM7_9MYCO</name>
<evidence type="ECO:0000313" key="4">
    <source>
        <dbReference type="EMBL" id="CAJ1586812.1"/>
    </source>
</evidence>